<gene>
    <name evidence="1" type="ORF">HMPREF9441_02534</name>
</gene>
<accession>G5ST34</accession>
<organism evidence="1 2">
    <name type="scientific">Paraprevotella clara YIT 11840</name>
    <dbReference type="NCBI Taxonomy" id="762968"/>
    <lineage>
        <taxon>Bacteria</taxon>
        <taxon>Pseudomonadati</taxon>
        <taxon>Bacteroidota</taxon>
        <taxon>Bacteroidia</taxon>
        <taxon>Bacteroidales</taxon>
        <taxon>Prevotellaceae</taxon>
        <taxon>Paraprevotella</taxon>
    </lineage>
</organism>
<comment type="caution">
    <text evidence="1">The sequence shown here is derived from an EMBL/GenBank/DDBJ whole genome shotgun (WGS) entry which is preliminary data.</text>
</comment>
<dbReference type="STRING" id="762968.HMPREF9441_02534"/>
<reference evidence="1 2" key="1">
    <citation type="submission" date="2011-03" db="EMBL/GenBank/DDBJ databases">
        <authorList>
            <person name="Weinstock G."/>
            <person name="Sodergren E."/>
            <person name="Clifton S."/>
            <person name="Fulton L."/>
            <person name="Fulton B."/>
            <person name="Courtney L."/>
            <person name="Fronick C."/>
            <person name="Harrison M."/>
            <person name="Strong C."/>
            <person name="Farmer C."/>
            <person name="Delahaunty K."/>
            <person name="Markovic C."/>
            <person name="Hall O."/>
            <person name="Minx P."/>
            <person name="Tomlinson C."/>
            <person name="Mitreva M."/>
            <person name="Hou S."/>
            <person name="Chen J."/>
            <person name="Wollam A."/>
            <person name="Pepin K.H."/>
            <person name="Johnson M."/>
            <person name="Bhonagiri V."/>
            <person name="Zhang X."/>
            <person name="Suruliraj S."/>
            <person name="Warren W."/>
            <person name="Chinwalla A."/>
            <person name="Mardis E.R."/>
            <person name="Wilson R.K."/>
        </authorList>
    </citation>
    <scope>NUCLEOTIDE SEQUENCE [LARGE SCALE GENOMIC DNA]</scope>
    <source>
        <strain evidence="1 2">YIT 11840</strain>
    </source>
</reference>
<dbReference type="EMBL" id="AFFY01000035">
    <property type="protein sequence ID" value="EHG99589.1"/>
    <property type="molecule type" value="Genomic_DNA"/>
</dbReference>
<dbReference type="AlphaFoldDB" id="G5ST34"/>
<sequence length="61" mass="7066">MFRKRGGSPVCGRLPPLVFYPPTQGVDKKPHSMSKSYHKVSFFLFFARLFLKKSTNGSRFR</sequence>
<name>G5ST34_9BACT</name>
<proteinExistence type="predicted"/>
<keyword evidence="2" id="KW-1185">Reference proteome</keyword>
<evidence type="ECO:0000313" key="2">
    <source>
        <dbReference type="Proteomes" id="UP000003598"/>
    </source>
</evidence>
<evidence type="ECO:0000313" key="1">
    <source>
        <dbReference type="EMBL" id="EHG99589.1"/>
    </source>
</evidence>
<dbReference type="HOGENOM" id="CLU_2918471_0_0_10"/>
<protein>
    <submittedName>
        <fullName evidence="1">Uncharacterized protein</fullName>
    </submittedName>
</protein>
<dbReference type="Proteomes" id="UP000003598">
    <property type="component" value="Unassembled WGS sequence"/>
</dbReference>